<dbReference type="RefSeq" id="WP_118279077.1">
    <property type="nucleotide sequence ID" value="NZ_JAQDJO010000018.1"/>
</dbReference>
<protein>
    <submittedName>
        <fullName evidence="2">Uncharacterized protein</fullName>
    </submittedName>
</protein>
<dbReference type="AlphaFoldDB" id="A0A415D598"/>
<evidence type="ECO:0000256" key="1">
    <source>
        <dbReference type="SAM" id="Coils"/>
    </source>
</evidence>
<evidence type="ECO:0000313" key="3">
    <source>
        <dbReference type="Proteomes" id="UP000285832"/>
    </source>
</evidence>
<proteinExistence type="predicted"/>
<reference evidence="2 3" key="1">
    <citation type="submission" date="2018-08" db="EMBL/GenBank/DDBJ databases">
        <title>A genome reference for cultivated species of the human gut microbiota.</title>
        <authorList>
            <person name="Zou Y."/>
            <person name="Xue W."/>
            <person name="Luo G."/>
        </authorList>
    </citation>
    <scope>NUCLEOTIDE SEQUENCE [LARGE SCALE GENOMIC DNA]</scope>
    <source>
        <strain evidence="2 3">AM09-9</strain>
    </source>
</reference>
<name>A0A415D598_9FIRM</name>
<evidence type="ECO:0000313" key="2">
    <source>
        <dbReference type="EMBL" id="RHJ61233.1"/>
    </source>
</evidence>
<accession>A0A415D598</accession>
<comment type="caution">
    <text evidence="2">The sequence shown here is derived from an EMBL/GenBank/DDBJ whole genome shotgun (WGS) entry which is preliminary data.</text>
</comment>
<feature type="coiled-coil region" evidence="1">
    <location>
        <begin position="60"/>
        <end position="108"/>
    </location>
</feature>
<keyword evidence="1" id="KW-0175">Coiled coil</keyword>
<dbReference type="Proteomes" id="UP000285832">
    <property type="component" value="Unassembled WGS sequence"/>
</dbReference>
<dbReference type="EMBL" id="QRMI01000017">
    <property type="protein sequence ID" value="RHJ61233.1"/>
    <property type="molecule type" value="Genomic_DNA"/>
</dbReference>
<organism evidence="2 3">
    <name type="scientific">[Ruminococcus] lactaris</name>
    <dbReference type="NCBI Taxonomy" id="46228"/>
    <lineage>
        <taxon>Bacteria</taxon>
        <taxon>Bacillati</taxon>
        <taxon>Bacillota</taxon>
        <taxon>Clostridia</taxon>
        <taxon>Lachnospirales</taxon>
        <taxon>Lachnospiraceae</taxon>
        <taxon>Mediterraneibacter</taxon>
    </lineage>
</organism>
<gene>
    <name evidence="2" type="ORF">DW116_07785</name>
</gene>
<sequence>MEITRRDIANYKLLGILLEKDKKKLERYIEKRPSYYSGKVYGSNPQFPYETRGFTITGCAEYERQQMKKWEEDCRIIEEQIQSDIRYLNELELAIDNVIANCKDVEDKAILEYTKDGLCQQEIAEIMCMERSTVSKRLSKYVSR</sequence>